<feature type="domain" description="AttH" evidence="1">
    <location>
        <begin position="30"/>
        <end position="193"/>
    </location>
</feature>
<dbReference type="Pfam" id="PF07143">
    <property type="entry name" value="CrtC"/>
    <property type="match status" value="1"/>
</dbReference>
<evidence type="ECO:0000259" key="1">
    <source>
        <dbReference type="Pfam" id="PF07143"/>
    </source>
</evidence>
<accession>A0A2Z2MPT4</accession>
<reference evidence="2 3" key="1">
    <citation type="submission" date="2016-04" db="EMBL/GenBank/DDBJ databases">
        <title>Complete genome sequence of Thermococcus siculi type strain RG-20.</title>
        <authorList>
            <person name="Oger P.M."/>
        </authorList>
    </citation>
    <scope>NUCLEOTIDE SEQUENCE [LARGE SCALE GENOMIC DNA]</scope>
    <source>
        <strain evidence="2 3">RG-20</strain>
    </source>
</reference>
<dbReference type="PANTHER" id="PTHR38591">
    <property type="entry name" value="HYDROLASE"/>
    <property type="match status" value="1"/>
</dbReference>
<dbReference type="EMBL" id="CP015103">
    <property type="protein sequence ID" value="ASJ09381.1"/>
    <property type="molecule type" value="Genomic_DNA"/>
</dbReference>
<name>A0A2Z2MPT4_9EURY</name>
<dbReference type="Proteomes" id="UP000250125">
    <property type="component" value="Chromosome"/>
</dbReference>
<dbReference type="Pfam" id="PF17186">
    <property type="entry name" value="Lipocalin_9"/>
    <property type="match status" value="1"/>
</dbReference>
<gene>
    <name evidence="2" type="ORF">A3L11_09130</name>
</gene>
<sequence length="332" mass="38909">MGRRYTIPYREKDHGDFDEEWPPHEGVSGWWYITGYLNDKNNPERLYSYQYTLLRARLYGITLTVLQLAFTDFQTGRHYFKQKFTLREKKVFENLPNLQFPPLAYLHKGKDGVGLRTNADEFALDLSLDYGKGAVWHGDNGVLVMGIPEDPKQRTVYYSYTNMPTGGKVTLREDGEERTLEVTGKSWLDRQWGPYSLTGPRTHWEWFSLRFFDDEEVMLFAFPQDSYYDGTYVDRDGNAHRLKDYSYTPRGVVEVNGFKFSMGWDVYLPGVKEERYHIRALMDGQMNLAYFELLAEILNPKGERVGYCFVELLPGVRNPNKRISPFNLLKRV</sequence>
<evidence type="ECO:0000313" key="3">
    <source>
        <dbReference type="Proteomes" id="UP000250125"/>
    </source>
</evidence>
<dbReference type="SUPFAM" id="SSF159245">
    <property type="entry name" value="AttH-like"/>
    <property type="match status" value="1"/>
</dbReference>
<dbReference type="InterPro" id="IPR010791">
    <property type="entry name" value="AttH_dom"/>
</dbReference>
<dbReference type="InterPro" id="IPR023374">
    <property type="entry name" value="AttH-like_dom_sf"/>
</dbReference>
<dbReference type="AlphaFoldDB" id="A0A2Z2MPT4"/>
<dbReference type="KEGG" id="tsl:A3L11_09130"/>
<keyword evidence="3" id="KW-1185">Reference proteome</keyword>
<dbReference type="Gene3D" id="2.40.370.10">
    <property type="entry name" value="AttH-like domain"/>
    <property type="match status" value="2"/>
</dbReference>
<organism evidence="2 3">
    <name type="scientific">Thermococcus siculi</name>
    <dbReference type="NCBI Taxonomy" id="72803"/>
    <lineage>
        <taxon>Archaea</taxon>
        <taxon>Methanobacteriati</taxon>
        <taxon>Methanobacteriota</taxon>
        <taxon>Thermococci</taxon>
        <taxon>Thermococcales</taxon>
        <taxon>Thermococcaceae</taxon>
        <taxon>Thermococcus</taxon>
    </lineage>
</organism>
<dbReference type="PANTHER" id="PTHR38591:SF1">
    <property type="entry name" value="BLL1000 PROTEIN"/>
    <property type="match status" value="1"/>
</dbReference>
<evidence type="ECO:0000313" key="2">
    <source>
        <dbReference type="EMBL" id="ASJ09381.1"/>
    </source>
</evidence>
<proteinExistence type="predicted"/>
<protein>
    <recommendedName>
        <fullName evidence="1">AttH domain-containing protein</fullName>
    </recommendedName>
</protein>